<evidence type="ECO:0000313" key="2">
    <source>
        <dbReference type="Proteomes" id="UP000177579"/>
    </source>
</evidence>
<name>A0A1F5TQN2_9BACT</name>
<accession>A0A1F5TQN2</accession>
<dbReference type="AlphaFoldDB" id="A0A1F5TQN2"/>
<comment type="caution">
    <text evidence="1">The sequence shown here is derived from an EMBL/GenBank/DDBJ whole genome shotgun (WGS) entry which is preliminary data.</text>
</comment>
<sequence length="80" mass="9168">MNDAKRKEQAILLFVEAVKLARKGDTENAAKQAEESINILKTVEPLENNQLYIDEIPMPKIINAEEVIIRMTLYDINIKI</sequence>
<dbReference type="Proteomes" id="UP000177579">
    <property type="component" value="Unassembled WGS sequence"/>
</dbReference>
<proteinExistence type="predicted"/>
<evidence type="ECO:0000313" key="1">
    <source>
        <dbReference type="EMBL" id="OGF41225.1"/>
    </source>
</evidence>
<gene>
    <name evidence="1" type="ORF">A2531_00930</name>
</gene>
<protein>
    <submittedName>
        <fullName evidence="1">Uncharacterized protein</fullName>
    </submittedName>
</protein>
<dbReference type="EMBL" id="MFGO01000012">
    <property type="protein sequence ID" value="OGF41225.1"/>
    <property type="molecule type" value="Genomic_DNA"/>
</dbReference>
<reference evidence="1 2" key="1">
    <citation type="journal article" date="2016" name="Nat. Commun.">
        <title>Thousands of microbial genomes shed light on interconnected biogeochemical processes in an aquifer system.</title>
        <authorList>
            <person name="Anantharaman K."/>
            <person name="Brown C.T."/>
            <person name="Hug L.A."/>
            <person name="Sharon I."/>
            <person name="Castelle C.J."/>
            <person name="Probst A.J."/>
            <person name="Thomas B.C."/>
            <person name="Singh A."/>
            <person name="Wilkins M.J."/>
            <person name="Karaoz U."/>
            <person name="Brodie E.L."/>
            <person name="Williams K.H."/>
            <person name="Hubbard S.S."/>
            <person name="Banfield J.F."/>
        </authorList>
    </citation>
    <scope>NUCLEOTIDE SEQUENCE [LARGE SCALE GENOMIC DNA]</scope>
</reference>
<organism evidence="1 2">
    <name type="scientific">Candidatus Falkowbacteria bacterium RIFOXYD2_FULL_34_120</name>
    <dbReference type="NCBI Taxonomy" id="1798007"/>
    <lineage>
        <taxon>Bacteria</taxon>
        <taxon>Candidatus Falkowiibacteriota</taxon>
    </lineage>
</organism>